<dbReference type="Pfam" id="PF04542">
    <property type="entry name" value="Sigma70_r2"/>
    <property type="match status" value="1"/>
</dbReference>
<keyword evidence="2" id="KW-0805">Transcription regulation</keyword>
<dbReference type="InterPro" id="IPR036388">
    <property type="entry name" value="WH-like_DNA-bd_sf"/>
</dbReference>
<dbReference type="RefSeq" id="WP_201157115.1">
    <property type="nucleotide sequence ID" value="NZ_NHSD01000238.1"/>
</dbReference>
<reference evidence="9" key="2">
    <citation type="journal article" date="2020" name="Microorganisms">
        <title>Osmotic Adaptation and Compatible Solute Biosynthesis of Phototrophic Bacteria as Revealed from Genome Analyses.</title>
        <authorList>
            <person name="Imhoff J.F."/>
            <person name="Rahn T."/>
            <person name="Kunzel S."/>
            <person name="Keller A."/>
            <person name="Neulinger S.C."/>
        </authorList>
    </citation>
    <scope>NUCLEOTIDE SEQUENCE</scope>
    <source>
        <strain evidence="9">LMG 28126</strain>
    </source>
</reference>
<organism evidence="9 10">
    <name type="scientific">Rhodobaculum claviforme</name>
    <dbReference type="NCBI Taxonomy" id="1549854"/>
    <lineage>
        <taxon>Bacteria</taxon>
        <taxon>Pseudomonadati</taxon>
        <taxon>Pseudomonadota</taxon>
        <taxon>Alphaproteobacteria</taxon>
        <taxon>Rhodobacterales</taxon>
        <taxon>Paracoccaceae</taxon>
        <taxon>Rhodobaculum</taxon>
    </lineage>
</organism>
<dbReference type="InterPro" id="IPR013249">
    <property type="entry name" value="RNA_pol_sigma70_r4_t2"/>
</dbReference>
<dbReference type="InterPro" id="IPR007627">
    <property type="entry name" value="RNA_pol_sigma70_r2"/>
</dbReference>
<reference evidence="9" key="1">
    <citation type="submission" date="2017-05" db="EMBL/GenBank/DDBJ databases">
        <authorList>
            <person name="Imhoff J.F."/>
            <person name="Rahn T."/>
            <person name="Kuenzel S."/>
            <person name="Neulinger S.C."/>
        </authorList>
    </citation>
    <scope>NUCLEOTIDE SEQUENCE</scope>
    <source>
        <strain evidence="9">LMG 28126</strain>
    </source>
</reference>
<keyword evidence="5" id="KW-0804">Transcription</keyword>
<dbReference type="Gene3D" id="1.10.10.10">
    <property type="entry name" value="Winged helix-like DNA-binding domain superfamily/Winged helix DNA-binding domain"/>
    <property type="match status" value="1"/>
</dbReference>
<dbReference type="InterPro" id="IPR013325">
    <property type="entry name" value="RNA_pol_sigma_r2"/>
</dbReference>
<evidence type="ECO:0000256" key="6">
    <source>
        <dbReference type="SAM" id="MobiDB-lite"/>
    </source>
</evidence>
<dbReference type="Proteomes" id="UP000706333">
    <property type="component" value="Unassembled WGS sequence"/>
</dbReference>
<dbReference type="GO" id="GO:0006352">
    <property type="term" value="P:DNA-templated transcription initiation"/>
    <property type="evidence" value="ECO:0007669"/>
    <property type="project" value="InterPro"/>
</dbReference>
<dbReference type="Pfam" id="PF08281">
    <property type="entry name" value="Sigma70_r4_2"/>
    <property type="match status" value="1"/>
</dbReference>
<keyword evidence="3" id="KW-0731">Sigma factor</keyword>
<dbReference type="EMBL" id="NHSD01000238">
    <property type="protein sequence ID" value="MBK5927357.1"/>
    <property type="molecule type" value="Genomic_DNA"/>
</dbReference>
<evidence type="ECO:0000256" key="1">
    <source>
        <dbReference type="ARBA" id="ARBA00010641"/>
    </source>
</evidence>
<keyword evidence="10" id="KW-1185">Reference proteome</keyword>
<keyword evidence="4" id="KW-0238">DNA-binding</keyword>
<feature type="region of interest" description="Disordered" evidence="6">
    <location>
        <begin position="1"/>
        <end position="34"/>
    </location>
</feature>
<feature type="domain" description="RNA polymerase sigma factor 70 region 4 type 2" evidence="8">
    <location>
        <begin position="154"/>
        <end position="205"/>
    </location>
</feature>
<evidence type="ECO:0000313" key="10">
    <source>
        <dbReference type="Proteomes" id="UP000706333"/>
    </source>
</evidence>
<feature type="compositionally biased region" description="Pro residues" evidence="6">
    <location>
        <begin position="14"/>
        <end position="32"/>
    </location>
</feature>
<dbReference type="SUPFAM" id="SSF88659">
    <property type="entry name" value="Sigma3 and sigma4 domains of RNA polymerase sigma factors"/>
    <property type="match status" value="1"/>
</dbReference>
<dbReference type="GO" id="GO:0003677">
    <property type="term" value="F:DNA binding"/>
    <property type="evidence" value="ECO:0007669"/>
    <property type="project" value="UniProtKB-KW"/>
</dbReference>
<comment type="caution">
    <text evidence="9">The sequence shown here is derived from an EMBL/GenBank/DDBJ whole genome shotgun (WGS) entry which is preliminary data.</text>
</comment>
<gene>
    <name evidence="9" type="ORF">CCR87_08460</name>
</gene>
<dbReference type="SUPFAM" id="SSF88946">
    <property type="entry name" value="Sigma2 domain of RNA polymerase sigma factors"/>
    <property type="match status" value="1"/>
</dbReference>
<protein>
    <submittedName>
        <fullName evidence="9">RNA polymerase subunit sigma</fullName>
    </submittedName>
</protein>
<dbReference type="CDD" id="cd06171">
    <property type="entry name" value="Sigma70_r4"/>
    <property type="match status" value="1"/>
</dbReference>
<comment type="similarity">
    <text evidence="1">Belongs to the sigma-70 factor family. ECF subfamily.</text>
</comment>
<dbReference type="InterPro" id="IPR014284">
    <property type="entry name" value="RNA_pol_sigma-70_dom"/>
</dbReference>
<feature type="domain" description="RNA polymerase sigma-70 region 2" evidence="7">
    <location>
        <begin position="55"/>
        <end position="121"/>
    </location>
</feature>
<sequence>MDPPARPTSALPAAVPPAHTPDPTPNASPPPAEDTDAVLLARYAAGDLEAARSLMALHLPRVLGLAHRLLGDATEAEDIAQEAMVRLWRIAPDWQAGRARLSTWLHRVTANLCTDRLRQRRGPRAAAPLEAVAEPADPAPGVERALIDADRATALSEALSRLPQRQAQAVTLRHLEGLGNPEIARIMDTGTEAVESLVARGRRALQAALAPRRDILGYDDDRP</sequence>
<evidence type="ECO:0000256" key="4">
    <source>
        <dbReference type="ARBA" id="ARBA00023125"/>
    </source>
</evidence>
<dbReference type="PANTHER" id="PTHR43133">
    <property type="entry name" value="RNA POLYMERASE ECF-TYPE SIGMA FACTO"/>
    <property type="match status" value="1"/>
</dbReference>
<accession>A0A934TLJ4</accession>
<evidence type="ECO:0000256" key="3">
    <source>
        <dbReference type="ARBA" id="ARBA00023082"/>
    </source>
</evidence>
<evidence type="ECO:0000259" key="8">
    <source>
        <dbReference type="Pfam" id="PF08281"/>
    </source>
</evidence>
<dbReference type="NCBIfam" id="TIGR02937">
    <property type="entry name" value="sigma70-ECF"/>
    <property type="match status" value="1"/>
</dbReference>
<dbReference type="GO" id="GO:0016987">
    <property type="term" value="F:sigma factor activity"/>
    <property type="evidence" value="ECO:0007669"/>
    <property type="project" value="UniProtKB-KW"/>
</dbReference>
<dbReference type="PANTHER" id="PTHR43133:SF8">
    <property type="entry name" value="RNA POLYMERASE SIGMA FACTOR HI_1459-RELATED"/>
    <property type="match status" value="1"/>
</dbReference>
<proteinExistence type="inferred from homology"/>
<dbReference type="AlphaFoldDB" id="A0A934TLJ4"/>
<evidence type="ECO:0000313" key="9">
    <source>
        <dbReference type="EMBL" id="MBK5927357.1"/>
    </source>
</evidence>
<dbReference type="InterPro" id="IPR039425">
    <property type="entry name" value="RNA_pol_sigma-70-like"/>
</dbReference>
<evidence type="ECO:0000256" key="5">
    <source>
        <dbReference type="ARBA" id="ARBA00023163"/>
    </source>
</evidence>
<evidence type="ECO:0000256" key="2">
    <source>
        <dbReference type="ARBA" id="ARBA00023015"/>
    </source>
</evidence>
<evidence type="ECO:0000259" key="7">
    <source>
        <dbReference type="Pfam" id="PF04542"/>
    </source>
</evidence>
<dbReference type="InterPro" id="IPR013324">
    <property type="entry name" value="RNA_pol_sigma_r3/r4-like"/>
</dbReference>
<name>A0A934TLJ4_9RHOB</name>
<dbReference type="Gene3D" id="1.10.1740.10">
    <property type="match status" value="1"/>
</dbReference>